<dbReference type="Proteomes" id="UP001232148">
    <property type="component" value="Unassembled WGS sequence"/>
</dbReference>
<name>A0AAD9HNY4_9PEZI</name>
<protein>
    <submittedName>
        <fullName evidence="1">Uncharacterized protein</fullName>
    </submittedName>
</protein>
<reference evidence="1" key="1">
    <citation type="submission" date="2021-06" db="EMBL/GenBank/DDBJ databases">
        <title>Comparative genomics, transcriptomics and evolutionary studies reveal genomic signatures of adaptation to plant cell wall in hemibiotrophic fungi.</title>
        <authorList>
            <consortium name="DOE Joint Genome Institute"/>
            <person name="Baroncelli R."/>
            <person name="Diaz J.F."/>
            <person name="Benocci T."/>
            <person name="Peng M."/>
            <person name="Battaglia E."/>
            <person name="Haridas S."/>
            <person name="Andreopoulos W."/>
            <person name="Labutti K."/>
            <person name="Pangilinan J."/>
            <person name="Floch G.L."/>
            <person name="Makela M.R."/>
            <person name="Henrissat B."/>
            <person name="Grigoriev I.V."/>
            <person name="Crouch J.A."/>
            <person name="De Vries R.P."/>
            <person name="Sukno S.A."/>
            <person name="Thon M.R."/>
        </authorList>
    </citation>
    <scope>NUCLEOTIDE SEQUENCE</scope>
    <source>
        <strain evidence="1">MAFF235873</strain>
    </source>
</reference>
<organism evidence="1 2">
    <name type="scientific">Colletotrichum zoysiae</name>
    <dbReference type="NCBI Taxonomy" id="1216348"/>
    <lineage>
        <taxon>Eukaryota</taxon>
        <taxon>Fungi</taxon>
        <taxon>Dikarya</taxon>
        <taxon>Ascomycota</taxon>
        <taxon>Pezizomycotina</taxon>
        <taxon>Sordariomycetes</taxon>
        <taxon>Hypocreomycetidae</taxon>
        <taxon>Glomerellales</taxon>
        <taxon>Glomerellaceae</taxon>
        <taxon>Colletotrichum</taxon>
        <taxon>Colletotrichum graminicola species complex</taxon>
    </lineage>
</organism>
<accession>A0AAD9HNY4</accession>
<proteinExistence type="predicted"/>
<dbReference type="AlphaFoldDB" id="A0AAD9HNY4"/>
<dbReference type="EMBL" id="MU842838">
    <property type="protein sequence ID" value="KAK2031596.1"/>
    <property type="molecule type" value="Genomic_DNA"/>
</dbReference>
<gene>
    <name evidence="1" type="ORF">LX32DRAFT_584360</name>
</gene>
<keyword evidence="2" id="KW-1185">Reference proteome</keyword>
<sequence length="207" mass="23163">MTITAVTRAVVPCFDGGEFASTIQLQQTLIDLVFFVSPRRVTVASHNSSDREEPEHLPYPATKLIVAQYWHCSRDPPFWGYLIVGTFYDRHNNVVWSTEIFAFQPDTRRTRAAHSEASSESGVGSSEPTINRDLADRFSRGLNLAQSNSSIASSPTYGASNPPHHLSDAHLWDPSLAGPVPGHWVTQYDHRIGNWVNTWQPNRPSHI</sequence>
<comment type="caution">
    <text evidence="1">The sequence shown here is derived from an EMBL/GenBank/DDBJ whole genome shotgun (WGS) entry which is preliminary data.</text>
</comment>
<evidence type="ECO:0000313" key="2">
    <source>
        <dbReference type="Proteomes" id="UP001232148"/>
    </source>
</evidence>
<evidence type="ECO:0000313" key="1">
    <source>
        <dbReference type="EMBL" id="KAK2031596.1"/>
    </source>
</evidence>